<dbReference type="GO" id="GO:0003677">
    <property type="term" value="F:DNA binding"/>
    <property type="evidence" value="ECO:0007669"/>
    <property type="project" value="UniProtKB-KW"/>
</dbReference>
<proteinExistence type="predicted"/>
<gene>
    <name evidence="3" type="ORF">C7U55_06290</name>
</gene>
<evidence type="ECO:0000313" key="3">
    <source>
        <dbReference type="EMBL" id="PST40520.1"/>
    </source>
</evidence>
<dbReference type="Pfam" id="PF00717">
    <property type="entry name" value="Peptidase_S24"/>
    <property type="match status" value="1"/>
</dbReference>
<keyword evidence="1" id="KW-0238">DNA-binding</keyword>
<feature type="domain" description="HTH cro/C1-type" evidence="2">
    <location>
        <begin position="9"/>
        <end position="63"/>
    </location>
</feature>
<dbReference type="InterPro" id="IPR015927">
    <property type="entry name" value="Peptidase_S24_S26A/B/C"/>
</dbReference>
<dbReference type="AlphaFoldDB" id="A0A2T3FZ18"/>
<organism evidence="3 4">
    <name type="scientific">Faecalibacillus faecis</name>
    <dbReference type="NCBI Taxonomy" id="1982628"/>
    <lineage>
        <taxon>Bacteria</taxon>
        <taxon>Bacillati</taxon>
        <taxon>Bacillota</taxon>
        <taxon>Erysipelotrichia</taxon>
        <taxon>Erysipelotrichales</taxon>
        <taxon>Coprobacillaceae</taxon>
        <taxon>Faecalibacillus</taxon>
    </lineage>
</organism>
<dbReference type="SUPFAM" id="SSF47413">
    <property type="entry name" value="lambda repressor-like DNA-binding domains"/>
    <property type="match status" value="1"/>
</dbReference>
<dbReference type="RefSeq" id="WP_106987827.1">
    <property type="nucleotide sequence ID" value="NZ_PYLP01000006.1"/>
</dbReference>
<dbReference type="SUPFAM" id="SSF51306">
    <property type="entry name" value="LexA/Signal peptidase"/>
    <property type="match status" value="1"/>
</dbReference>
<dbReference type="PANTHER" id="PTHR46558">
    <property type="entry name" value="TRACRIPTIONAL REGULATORY PROTEIN-RELATED-RELATED"/>
    <property type="match status" value="1"/>
</dbReference>
<accession>A0A2T3FZ18</accession>
<dbReference type="InterPro" id="IPR039418">
    <property type="entry name" value="LexA-like"/>
</dbReference>
<name>A0A2T3FZ18_9FIRM</name>
<dbReference type="Pfam" id="PF01381">
    <property type="entry name" value="HTH_3"/>
    <property type="match status" value="1"/>
</dbReference>
<dbReference type="Gene3D" id="1.10.260.40">
    <property type="entry name" value="lambda repressor-like DNA-binding domains"/>
    <property type="match status" value="1"/>
</dbReference>
<reference evidence="4" key="1">
    <citation type="submission" date="2018-03" db="EMBL/GenBank/DDBJ databases">
        <title>Lachnoclostridium SNUG30370 gen.nov., sp.nov., isolated from human faeces.</title>
        <authorList>
            <person name="Seo B."/>
            <person name="Jeon K."/>
            <person name="Ko G."/>
        </authorList>
    </citation>
    <scope>NUCLEOTIDE SEQUENCE [LARGE SCALE GENOMIC DNA]</scope>
    <source>
        <strain evidence="4">SNUG30370</strain>
    </source>
</reference>
<dbReference type="InterPro" id="IPR036286">
    <property type="entry name" value="LexA/Signal_pep-like_sf"/>
</dbReference>
<dbReference type="PROSITE" id="PS50943">
    <property type="entry name" value="HTH_CROC1"/>
    <property type="match status" value="1"/>
</dbReference>
<evidence type="ECO:0000259" key="2">
    <source>
        <dbReference type="PROSITE" id="PS50943"/>
    </source>
</evidence>
<protein>
    <submittedName>
        <fullName evidence="3">XRE family transcriptional regulator</fullName>
    </submittedName>
</protein>
<dbReference type="Gene3D" id="2.10.109.10">
    <property type="entry name" value="Umud Fragment, subunit A"/>
    <property type="match status" value="1"/>
</dbReference>
<evidence type="ECO:0000313" key="4">
    <source>
        <dbReference type="Proteomes" id="UP000241201"/>
    </source>
</evidence>
<dbReference type="CDD" id="cd06529">
    <property type="entry name" value="S24_LexA-like"/>
    <property type="match status" value="1"/>
</dbReference>
<evidence type="ECO:0000256" key="1">
    <source>
        <dbReference type="ARBA" id="ARBA00023125"/>
    </source>
</evidence>
<sequence length="212" mass="23935">MKTQFGTIVKQLREKKGMDQKQLGEIVGVSDKTVSSWEINRTEPKMGIVQQLADYFGVSTDYLIKGNQDDAIYKTVNIEYTSVPLYDSICCGNGGFVDENIIDMIPVPSKGLNPRAEYFAQYAKGESMKDAGINDGDLLIFERTDKVDDGVIGCFCDEDNVATCKKYKELNGIVMLQPMNIEFEPIIIDPLKDNFRCLGRLKKVIKDFDWED</sequence>
<comment type="caution">
    <text evidence="3">The sequence shown here is derived from an EMBL/GenBank/DDBJ whole genome shotgun (WGS) entry which is preliminary data.</text>
</comment>
<dbReference type="Proteomes" id="UP000241201">
    <property type="component" value="Unassembled WGS sequence"/>
</dbReference>
<dbReference type="InterPro" id="IPR010982">
    <property type="entry name" value="Lambda_DNA-bd_dom_sf"/>
</dbReference>
<dbReference type="PANTHER" id="PTHR46558:SF11">
    <property type="entry name" value="HTH-TYPE TRANSCRIPTIONAL REGULATOR XRE"/>
    <property type="match status" value="1"/>
</dbReference>
<dbReference type="CDD" id="cd00093">
    <property type="entry name" value="HTH_XRE"/>
    <property type="match status" value="1"/>
</dbReference>
<keyword evidence="4" id="KW-1185">Reference proteome</keyword>
<dbReference type="InterPro" id="IPR001387">
    <property type="entry name" value="Cro/C1-type_HTH"/>
</dbReference>
<dbReference type="GeneID" id="77470701"/>
<dbReference type="SMART" id="SM00530">
    <property type="entry name" value="HTH_XRE"/>
    <property type="match status" value="1"/>
</dbReference>
<dbReference type="EMBL" id="PYLP01000006">
    <property type="protein sequence ID" value="PST40520.1"/>
    <property type="molecule type" value="Genomic_DNA"/>
</dbReference>